<name>Q0CB57_ASPTN</name>
<proteinExistence type="predicted"/>
<sequence length="150" mass="16746">MTTSPTSTATTRDEMEVEKKPGTVITCTPDDYSPCTSVQTEDKFYEERPLPPVDRGKEAWLLLAACFVLEAVGWGYIILDLPLRDDRHASLPTRTTLDIDGRRLDHVRGSGSRLLLYIHHSLDPIARGGIWCRMCGRQCAIRLLCAGLVC</sequence>
<keyword evidence="1" id="KW-0812">Transmembrane</keyword>
<protein>
    <submittedName>
        <fullName evidence="2">Uncharacterized protein</fullName>
    </submittedName>
</protein>
<reference evidence="3" key="1">
    <citation type="submission" date="2005-09" db="EMBL/GenBank/DDBJ databases">
        <title>Annotation of the Aspergillus terreus NIH2624 genome.</title>
        <authorList>
            <person name="Birren B.W."/>
            <person name="Lander E.S."/>
            <person name="Galagan J.E."/>
            <person name="Nusbaum C."/>
            <person name="Devon K."/>
            <person name="Henn M."/>
            <person name="Ma L.-J."/>
            <person name="Jaffe D.B."/>
            <person name="Butler J."/>
            <person name="Alvarez P."/>
            <person name="Gnerre S."/>
            <person name="Grabherr M."/>
            <person name="Kleber M."/>
            <person name="Mauceli E.W."/>
            <person name="Brockman W."/>
            <person name="Rounsley S."/>
            <person name="Young S.K."/>
            <person name="LaButti K."/>
            <person name="Pushparaj V."/>
            <person name="DeCaprio D."/>
            <person name="Crawford M."/>
            <person name="Koehrsen M."/>
            <person name="Engels R."/>
            <person name="Montgomery P."/>
            <person name="Pearson M."/>
            <person name="Howarth C."/>
            <person name="Larson L."/>
            <person name="Luoma S."/>
            <person name="White J."/>
            <person name="Alvarado L."/>
            <person name="Kodira C.D."/>
            <person name="Zeng Q."/>
            <person name="Oleary S."/>
            <person name="Yandava C."/>
            <person name="Denning D.W."/>
            <person name="Nierman W.C."/>
            <person name="Milne T."/>
            <person name="Madden K."/>
        </authorList>
    </citation>
    <scope>NUCLEOTIDE SEQUENCE [LARGE SCALE GENOMIC DNA]</scope>
    <source>
        <strain evidence="3">NIH 2624 / FGSC A1156</strain>
    </source>
</reference>
<dbReference type="EMBL" id="CH476607">
    <property type="protein sequence ID" value="EAU30214.1"/>
    <property type="molecule type" value="Genomic_DNA"/>
</dbReference>
<feature type="transmembrane region" description="Helical" evidence="1">
    <location>
        <begin position="59"/>
        <end position="79"/>
    </location>
</feature>
<dbReference type="Proteomes" id="UP000007963">
    <property type="component" value="Unassembled WGS sequence"/>
</dbReference>
<evidence type="ECO:0000313" key="2">
    <source>
        <dbReference type="EMBL" id="EAU30214.1"/>
    </source>
</evidence>
<dbReference type="HOGENOM" id="CLU_1740118_0_0_1"/>
<dbReference type="AlphaFoldDB" id="Q0CB57"/>
<dbReference type="VEuPathDB" id="FungiDB:ATEG_09077"/>
<gene>
    <name evidence="2" type="ORF">ATEG_09077</name>
</gene>
<organism evidence="2 3">
    <name type="scientific">Aspergillus terreus (strain NIH 2624 / FGSC A1156)</name>
    <dbReference type="NCBI Taxonomy" id="341663"/>
    <lineage>
        <taxon>Eukaryota</taxon>
        <taxon>Fungi</taxon>
        <taxon>Dikarya</taxon>
        <taxon>Ascomycota</taxon>
        <taxon>Pezizomycotina</taxon>
        <taxon>Eurotiomycetes</taxon>
        <taxon>Eurotiomycetidae</taxon>
        <taxon>Eurotiales</taxon>
        <taxon>Aspergillaceae</taxon>
        <taxon>Aspergillus</taxon>
        <taxon>Aspergillus subgen. Circumdati</taxon>
    </lineage>
</organism>
<dbReference type="GeneID" id="4353700"/>
<dbReference type="RefSeq" id="XP_001217699.1">
    <property type="nucleotide sequence ID" value="XM_001217698.1"/>
</dbReference>
<keyword evidence="1" id="KW-0472">Membrane</keyword>
<dbReference type="OrthoDB" id="2213137at2759"/>
<evidence type="ECO:0000256" key="1">
    <source>
        <dbReference type="SAM" id="Phobius"/>
    </source>
</evidence>
<accession>Q0CB57</accession>
<keyword evidence="1" id="KW-1133">Transmembrane helix</keyword>
<evidence type="ECO:0000313" key="3">
    <source>
        <dbReference type="Proteomes" id="UP000007963"/>
    </source>
</evidence>